<dbReference type="AlphaFoldDB" id="A0AAD7WFL2"/>
<dbReference type="EMBL" id="JAINUG010000119">
    <property type="protein sequence ID" value="KAJ8395202.1"/>
    <property type="molecule type" value="Genomic_DNA"/>
</dbReference>
<evidence type="ECO:0000313" key="3">
    <source>
        <dbReference type="Proteomes" id="UP001221898"/>
    </source>
</evidence>
<gene>
    <name evidence="2" type="ORF">AAFF_G00036580</name>
</gene>
<keyword evidence="3" id="KW-1185">Reference proteome</keyword>
<dbReference type="Proteomes" id="UP001221898">
    <property type="component" value="Unassembled WGS sequence"/>
</dbReference>
<evidence type="ECO:0000256" key="1">
    <source>
        <dbReference type="SAM" id="MobiDB-lite"/>
    </source>
</evidence>
<proteinExistence type="predicted"/>
<feature type="region of interest" description="Disordered" evidence="1">
    <location>
        <begin position="1"/>
        <end position="83"/>
    </location>
</feature>
<comment type="caution">
    <text evidence="2">The sequence shown here is derived from an EMBL/GenBank/DDBJ whole genome shotgun (WGS) entry which is preliminary data.</text>
</comment>
<sequence length="116" mass="12704">MSRRHVSISEPPQPLGPLGRSSLESRSRPTAAPTLTRGDRLKKKRETGQRGAPEGSRQGTIRPRAAVTAPALNRDARRSQSHRTVACSMRLFCHVTKGDLSGDSSQQHDVQDSPRI</sequence>
<protein>
    <submittedName>
        <fullName evidence="2">Uncharacterized protein</fullName>
    </submittedName>
</protein>
<reference evidence="2" key="1">
    <citation type="journal article" date="2023" name="Science">
        <title>Genome structures resolve the early diversification of teleost fishes.</title>
        <authorList>
            <person name="Parey E."/>
            <person name="Louis A."/>
            <person name="Montfort J."/>
            <person name="Bouchez O."/>
            <person name="Roques C."/>
            <person name="Iampietro C."/>
            <person name="Lluch J."/>
            <person name="Castinel A."/>
            <person name="Donnadieu C."/>
            <person name="Desvignes T."/>
            <person name="Floi Bucao C."/>
            <person name="Jouanno E."/>
            <person name="Wen M."/>
            <person name="Mejri S."/>
            <person name="Dirks R."/>
            <person name="Jansen H."/>
            <person name="Henkel C."/>
            <person name="Chen W.J."/>
            <person name="Zahm M."/>
            <person name="Cabau C."/>
            <person name="Klopp C."/>
            <person name="Thompson A.W."/>
            <person name="Robinson-Rechavi M."/>
            <person name="Braasch I."/>
            <person name="Lecointre G."/>
            <person name="Bobe J."/>
            <person name="Postlethwait J.H."/>
            <person name="Berthelot C."/>
            <person name="Roest Crollius H."/>
            <person name="Guiguen Y."/>
        </authorList>
    </citation>
    <scope>NUCLEOTIDE SEQUENCE</scope>
    <source>
        <strain evidence="2">NC1722</strain>
    </source>
</reference>
<evidence type="ECO:0000313" key="2">
    <source>
        <dbReference type="EMBL" id="KAJ8395202.1"/>
    </source>
</evidence>
<organism evidence="2 3">
    <name type="scientific">Aldrovandia affinis</name>
    <dbReference type="NCBI Taxonomy" id="143900"/>
    <lineage>
        <taxon>Eukaryota</taxon>
        <taxon>Metazoa</taxon>
        <taxon>Chordata</taxon>
        <taxon>Craniata</taxon>
        <taxon>Vertebrata</taxon>
        <taxon>Euteleostomi</taxon>
        <taxon>Actinopterygii</taxon>
        <taxon>Neopterygii</taxon>
        <taxon>Teleostei</taxon>
        <taxon>Notacanthiformes</taxon>
        <taxon>Halosauridae</taxon>
        <taxon>Aldrovandia</taxon>
    </lineage>
</organism>
<feature type="region of interest" description="Disordered" evidence="1">
    <location>
        <begin position="97"/>
        <end position="116"/>
    </location>
</feature>
<accession>A0AAD7WFL2</accession>
<name>A0AAD7WFL2_9TELE</name>